<comment type="caution">
    <text evidence="1">The sequence shown here is derived from an EMBL/GenBank/DDBJ whole genome shotgun (WGS) entry which is preliminary data.</text>
</comment>
<accession>A0ABS5RT86</accession>
<proteinExistence type="predicted"/>
<reference evidence="1 2" key="1">
    <citation type="submission" date="2021-03" db="EMBL/GenBank/DDBJ databases">
        <title>Tianweitania aestuarii sp. nov., isolated from a tidal flat.</title>
        <authorList>
            <person name="Park S."/>
            <person name="Yoon J.-H."/>
        </authorList>
    </citation>
    <scope>NUCLEOTIDE SEQUENCE [LARGE SCALE GENOMIC DNA]</scope>
    <source>
        <strain evidence="1 2">BSSL-BM11</strain>
    </source>
</reference>
<evidence type="ECO:0000313" key="2">
    <source>
        <dbReference type="Proteomes" id="UP001297272"/>
    </source>
</evidence>
<dbReference type="EMBL" id="JAFMNX010000001">
    <property type="protein sequence ID" value="MBS9720199.1"/>
    <property type="molecule type" value="Genomic_DNA"/>
</dbReference>
<protein>
    <submittedName>
        <fullName evidence="1">Uncharacterized protein</fullName>
    </submittedName>
</protein>
<evidence type="ECO:0000313" key="1">
    <source>
        <dbReference type="EMBL" id="MBS9720199.1"/>
    </source>
</evidence>
<organism evidence="1 2">
    <name type="scientific">Tianweitania aestuarii</name>
    <dbReference type="NCBI Taxonomy" id="2814886"/>
    <lineage>
        <taxon>Bacteria</taxon>
        <taxon>Pseudomonadati</taxon>
        <taxon>Pseudomonadota</taxon>
        <taxon>Alphaproteobacteria</taxon>
        <taxon>Hyphomicrobiales</taxon>
        <taxon>Phyllobacteriaceae</taxon>
        <taxon>Tianweitania</taxon>
    </lineage>
</organism>
<sequence length="98" mass="10758">MSEAKTEVRSAVIEGLITLADRFCAATGRSRAWVSKTTLGRGSQIDDLAAGRRDLVTGTAEDMVRWFSDHWPAEASWPDHVYRPTGELAQPAVREAAE</sequence>
<dbReference type="Proteomes" id="UP001297272">
    <property type="component" value="Unassembled WGS sequence"/>
</dbReference>
<dbReference type="RefSeq" id="WP_213983752.1">
    <property type="nucleotide sequence ID" value="NZ_JAFMNX010000001.1"/>
</dbReference>
<name>A0ABS5RT86_9HYPH</name>
<keyword evidence="2" id="KW-1185">Reference proteome</keyword>
<gene>
    <name evidence="1" type="ORF">JYU29_05795</name>
</gene>